<evidence type="ECO:0000256" key="1">
    <source>
        <dbReference type="SAM" id="MobiDB-lite"/>
    </source>
</evidence>
<reference evidence="2" key="1">
    <citation type="submission" date="2019-02" db="EMBL/GenBank/DDBJ databases">
        <authorList>
            <person name="Lutz S."/>
            <person name="Schori C."/>
            <person name="Ahrens C.H."/>
            <person name="Gueguen E."/>
        </authorList>
    </citation>
    <scope>NUCLEOTIDE SEQUENCE</scope>
    <source>
        <strain evidence="2">Psy35</strain>
    </source>
</reference>
<accession>A0AA46W0A7</accession>
<organism evidence="2 3">
    <name type="scientific">Pseudomonas viridiflava</name>
    <name type="common">Phytomonas viridiflava</name>
    <dbReference type="NCBI Taxonomy" id="33069"/>
    <lineage>
        <taxon>Bacteria</taxon>
        <taxon>Pseudomonadati</taxon>
        <taxon>Pseudomonadota</taxon>
        <taxon>Gammaproteobacteria</taxon>
        <taxon>Pseudomonadales</taxon>
        <taxon>Pseudomonadaceae</taxon>
        <taxon>Pseudomonas</taxon>
    </lineage>
</organism>
<evidence type="ECO:0000313" key="3">
    <source>
        <dbReference type="Proteomes" id="UP001163644"/>
    </source>
</evidence>
<gene>
    <name evidence="2" type="ORF">EZZ81_25380</name>
</gene>
<dbReference type="AlphaFoldDB" id="A0AA46W0A7"/>
<evidence type="ECO:0000313" key="2">
    <source>
        <dbReference type="EMBL" id="UZA71388.1"/>
    </source>
</evidence>
<protein>
    <submittedName>
        <fullName evidence="2">Uncharacterized protein</fullName>
    </submittedName>
</protein>
<proteinExistence type="predicted"/>
<name>A0AA46W0A7_PSEVI</name>
<dbReference type="EMBL" id="CP036495">
    <property type="protein sequence ID" value="UZA71388.1"/>
    <property type="molecule type" value="Genomic_DNA"/>
</dbReference>
<feature type="region of interest" description="Disordered" evidence="1">
    <location>
        <begin position="1"/>
        <end position="21"/>
    </location>
</feature>
<dbReference type="Proteomes" id="UP001163644">
    <property type="component" value="Chromosome"/>
</dbReference>
<sequence length="118" mass="12613">MLKPDSRSTPLMRSSPDLPAACTETASSESINVDTMTWAVGLTLGILLSCTQLKEGADANKPFLQLDVSCVTHLCEPIRFQIHARSYAPRGNAAQDAPRPALACALSHSALCIFLNSI</sequence>